<accession>A0A6A6EP76</accession>
<evidence type="ECO:0000313" key="9">
    <source>
        <dbReference type="Proteomes" id="UP000800200"/>
    </source>
</evidence>
<evidence type="ECO:0000313" key="8">
    <source>
        <dbReference type="EMBL" id="KAF2193091.1"/>
    </source>
</evidence>
<dbReference type="PANTHER" id="PTHR31740">
    <property type="entry name" value="CENTROMERE PROTEIN L"/>
    <property type="match status" value="1"/>
</dbReference>
<feature type="compositionally biased region" description="Basic and acidic residues" evidence="7">
    <location>
        <begin position="377"/>
        <end position="393"/>
    </location>
</feature>
<dbReference type="Proteomes" id="UP000800200">
    <property type="component" value="Unassembled WGS sequence"/>
</dbReference>
<dbReference type="PANTHER" id="PTHR31740:SF2">
    <property type="entry name" value="CENTROMERE PROTEIN L"/>
    <property type="match status" value="1"/>
</dbReference>
<keyword evidence="4" id="KW-0158">Chromosome</keyword>
<comment type="similarity">
    <text evidence="3">Belongs to the CENP-L/IML3 family.</text>
</comment>
<evidence type="ECO:0000256" key="6">
    <source>
        <dbReference type="ARBA" id="ARBA00023328"/>
    </source>
</evidence>
<dbReference type="GO" id="GO:0000775">
    <property type="term" value="C:chromosome, centromeric region"/>
    <property type="evidence" value="ECO:0007669"/>
    <property type="project" value="UniProtKB-SubCell"/>
</dbReference>
<feature type="region of interest" description="Disordered" evidence="7">
    <location>
        <begin position="344"/>
        <end position="428"/>
    </location>
</feature>
<sequence length="428" mass="46798">MADIPLYPLYNTTYHLYRLSPLYHGGTPLLHEPTLRTHARRLRDLLKGDNVRGVQVDAESALQTAGPLEECNWDMVGDENAWIEFHRQAIEPEASQLTSVLTPEGARGIQVDLQYEKNSYNALLLRDPGTTSSPDKFTSLPLLLVKMPQPIREILLNYLSSTFDTRVAPLKLPATFLISTLESYFRHLTADTSTQAIQDVIHQLQLQLAFPSSTKLLKSIDITIAGNDVAGFVTRGKRMSKSSRTPFSSAISGYLQKHLALDLSNAKAHISRITCGAFTIASDGRIKISPPQPLPSDVSSTEDSINLDSSPAELATHELYTSLVRVATGAGKFLPDDIVDELNATPTPTAGGRRGRRKRAVSNTAAAIPTSKRQKGKEREKGRTAIKENRSADTEMADAQTPGSHGISEIPGEPPPPYELHDPSFAST</sequence>
<evidence type="ECO:0000256" key="7">
    <source>
        <dbReference type="SAM" id="MobiDB-lite"/>
    </source>
</evidence>
<evidence type="ECO:0000256" key="1">
    <source>
        <dbReference type="ARBA" id="ARBA00004123"/>
    </source>
</evidence>
<proteinExistence type="inferred from homology"/>
<keyword evidence="6" id="KW-0137">Centromere</keyword>
<protein>
    <recommendedName>
        <fullName evidence="10">Kinetochore complex Sim4 subunit Fta1-domain-containing protein</fullName>
    </recommendedName>
</protein>
<dbReference type="EMBL" id="ML994614">
    <property type="protein sequence ID" value="KAF2193091.1"/>
    <property type="molecule type" value="Genomic_DNA"/>
</dbReference>
<dbReference type="GO" id="GO:0005634">
    <property type="term" value="C:nucleus"/>
    <property type="evidence" value="ECO:0007669"/>
    <property type="project" value="UniProtKB-SubCell"/>
</dbReference>
<comment type="subcellular location">
    <subcellularLocation>
        <location evidence="2">Chromosome</location>
        <location evidence="2">Centromere</location>
    </subcellularLocation>
    <subcellularLocation>
        <location evidence="1">Nucleus</location>
    </subcellularLocation>
</comment>
<dbReference type="AlphaFoldDB" id="A0A6A6EP76"/>
<gene>
    <name evidence="8" type="ORF">K469DRAFT_730050</name>
</gene>
<dbReference type="OrthoDB" id="8864979at2759"/>
<reference evidence="8" key="1">
    <citation type="journal article" date="2020" name="Stud. Mycol.">
        <title>101 Dothideomycetes genomes: a test case for predicting lifestyles and emergence of pathogens.</title>
        <authorList>
            <person name="Haridas S."/>
            <person name="Albert R."/>
            <person name="Binder M."/>
            <person name="Bloem J."/>
            <person name="Labutti K."/>
            <person name="Salamov A."/>
            <person name="Andreopoulos B."/>
            <person name="Baker S."/>
            <person name="Barry K."/>
            <person name="Bills G."/>
            <person name="Bluhm B."/>
            <person name="Cannon C."/>
            <person name="Castanera R."/>
            <person name="Culley D."/>
            <person name="Daum C."/>
            <person name="Ezra D."/>
            <person name="Gonzalez J."/>
            <person name="Henrissat B."/>
            <person name="Kuo A."/>
            <person name="Liang C."/>
            <person name="Lipzen A."/>
            <person name="Lutzoni F."/>
            <person name="Magnuson J."/>
            <person name="Mondo S."/>
            <person name="Nolan M."/>
            <person name="Ohm R."/>
            <person name="Pangilinan J."/>
            <person name="Park H.-J."/>
            <person name="Ramirez L."/>
            <person name="Alfaro M."/>
            <person name="Sun H."/>
            <person name="Tritt A."/>
            <person name="Yoshinaga Y."/>
            <person name="Zwiers L.-H."/>
            <person name="Turgeon B."/>
            <person name="Goodwin S."/>
            <person name="Spatafora J."/>
            <person name="Crous P."/>
            <person name="Grigoriev I."/>
        </authorList>
    </citation>
    <scope>NUCLEOTIDE SEQUENCE</scope>
    <source>
        <strain evidence="8">CBS 207.26</strain>
    </source>
</reference>
<dbReference type="InterPro" id="IPR025204">
    <property type="entry name" value="CENP-L"/>
</dbReference>
<keyword evidence="5" id="KW-0539">Nucleus</keyword>
<evidence type="ECO:0000256" key="5">
    <source>
        <dbReference type="ARBA" id="ARBA00023242"/>
    </source>
</evidence>
<evidence type="ECO:0000256" key="3">
    <source>
        <dbReference type="ARBA" id="ARBA00011060"/>
    </source>
</evidence>
<organism evidence="8 9">
    <name type="scientific">Zopfia rhizophila CBS 207.26</name>
    <dbReference type="NCBI Taxonomy" id="1314779"/>
    <lineage>
        <taxon>Eukaryota</taxon>
        <taxon>Fungi</taxon>
        <taxon>Dikarya</taxon>
        <taxon>Ascomycota</taxon>
        <taxon>Pezizomycotina</taxon>
        <taxon>Dothideomycetes</taxon>
        <taxon>Dothideomycetes incertae sedis</taxon>
        <taxon>Zopfiaceae</taxon>
        <taxon>Zopfia</taxon>
    </lineage>
</organism>
<evidence type="ECO:0000256" key="4">
    <source>
        <dbReference type="ARBA" id="ARBA00022454"/>
    </source>
</evidence>
<evidence type="ECO:0000256" key="2">
    <source>
        <dbReference type="ARBA" id="ARBA00004584"/>
    </source>
</evidence>
<name>A0A6A6EP76_9PEZI</name>
<dbReference type="Pfam" id="PF13092">
    <property type="entry name" value="CENP-L"/>
    <property type="match status" value="1"/>
</dbReference>
<evidence type="ECO:0008006" key="10">
    <source>
        <dbReference type="Google" id="ProtNLM"/>
    </source>
</evidence>
<keyword evidence="9" id="KW-1185">Reference proteome</keyword>